<proteinExistence type="predicted"/>
<comment type="caution">
    <text evidence="1">The sequence shown here is derived from an EMBL/GenBank/DDBJ whole genome shotgun (WGS) entry which is preliminary data.</text>
</comment>
<dbReference type="AlphaFoldDB" id="A0A4C1YXQ1"/>
<evidence type="ECO:0000313" key="2">
    <source>
        <dbReference type="Proteomes" id="UP000299102"/>
    </source>
</evidence>
<evidence type="ECO:0000313" key="1">
    <source>
        <dbReference type="EMBL" id="GBP79187.1"/>
    </source>
</evidence>
<keyword evidence="2" id="KW-1185">Reference proteome</keyword>
<dbReference type="EMBL" id="BGZK01001404">
    <property type="protein sequence ID" value="GBP79187.1"/>
    <property type="molecule type" value="Genomic_DNA"/>
</dbReference>
<organism evidence="1 2">
    <name type="scientific">Eumeta variegata</name>
    <name type="common">Bagworm moth</name>
    <name type="synonym">Eumeta japonica</name>
    <dbReference type="NCBI Taxonomy" id="151549"/>
    <lineage>
        <taxon>Eukaryota</taxon>
        <taxon>Metazoa</taxon>
        <taxon>Ecdysozoa</taxon>
        <taxon>Arthropoda</taxon>
        <taxon>Hexapoda</taxon>
        <taxon>Insecta</taxon>
        <taxon>Pterygota</taxon>
        <taxon>Neoptera</taxon>
        <taxon>Endopterygota</taxon>
        <taxon>Lepidoptera</taxon>
        <taxon>Glossata</taxon>
        <taxon>Ditrysia</taxon>
        <taxon>Tineoidea</taxon>
        <taxon>Psychidae</taxon>
        <taxon>Oiketicinae</taxon>
        <taxon>Eumeta</taxon>
    </lineage>
</organism>
<dbReference type="Proteomes" id="UP000299102">
    <property type="component" value="Unassembled WGS sequence"/>
</dbReference>
<gene>
    <name evidence="1" type="ORF">EVAR_53053_1</name>
</gene>
<sequence>MALLVAIFNARLKNCYFPPSCKITIIIGIPKPEKPRDLPSSYRSIKRECLKVQRSCRFCTPHSQMTFRNRKQAFNSRSSLTTQHYSGSCSVGDIVPRLQRAIDELTCITTATCESREATVKEIRSAGSRGGAEIAGTFIDMGIEPTTYTAAALCCRSQTHYKLHAEINIV</sequence>
<accession>A0A4C1YXQ1</accession>
<dbReference type="OrthoDB" id="416454at2759"/>
<name>A0A4C1YXQ1_EUMVA</name>
<reference evidence="1 2" key="1">
    <citation type="journal article" date="2019" name="Commun. Biol.">
        <title>The bagworm genome reveals a unique fibroin gene that provides high tensile strength.</title>
        <authorList>
            <person name="Kono N."/>
            <person name="Nakamura H."/>
            <person name="Ohtoshi R."/>
            <person name="Tomita M."/>
            <person name="Numata K."/>
            <person name="Arakawa K."/>
        </authorList>
    </citation>
    <scope>NUCLEOTIDE SEQUENCE [LARGE SCALE GENOMIC DNA]</scope>
</reference>
<protein>
    <submittedName>
        <fullName evidence="1">Uncharacterized protein</fullName>
    </submittedName>
</protein>